<dbReference type="EMBL" id="JAGFBR010000006">
    <property type="protein sequence ID" value="KAH0464798.1"/>
    <property type="molecule type" value="Genomic_DNA"/>
</dbReference>
<reference evidence="2 3" key="1">
    <citation type="journal article" date="2021" name="Hortic Res">
        <title>Chromosome-scale assembly of the Dendrobium chrysotoxum genome enhances the understanding of orchid evolution.</title>
        <authorList>
            <person name="Zhang Y."/>
            <person name="Zhang G.Q."/>
            <person name="Zhang D."/>
            <person name="Liu X.D."/>
            <person name="Xu X.Y."/>
            <person name="Sun W.H."/>
            <person name="Yu X."/>
            <person name="Zhu X."/>
            <person name="Wang Z.W."/>
            <person name="Zhao X."/>
            <person name="Zhong W.Y."/>
            <person name="Chen H."/>
            <person name="Yin W.L."/>
            <person name="Huang T."/>
            <person name="Niu S.C."/>
            <person name="Liu Z.J."/>
        </authorList>
    </citation>
    <scope>NUCLEOTIDE SEQUENCE [LARGE SCALE GENOMIC DNA]</scope>
    <source>
        <strain evidence="2">Lindl</strain>
    </source>
</reference>
<feature type="region of interest" description="Disordered" evidence="1">
    <location>
        <begin position="40"/>
        <end position="69"/>
    </location>
</feature>
<evidence type="ECO:0000313" key="2">
    <source>
        <dbReference type="EMBL" id="KAH0464798.1"/>
    </source>
</evidence>
<gene>
    <name evidence="2" type="ORF">IEQ34_004901</name>
</gene>
<evidence type="ECO:0000313" key="3">
    <source>
        <dbReference type="Proteomes" id="UP000775213"/>
    </source>
</evidence>
<evidence type="ECO:0000256" key="1">
    <source>
        <dbReference type="SAM" id="MobiDB-lite"/>
    </source>
</evidence>
<protein>
    <submittedName>
        <fullName evidence="2">Uncharacterized protein</fullName>
    </submittedName>
</protein>
<keyword evidence="3" id="KW-1185">Reference proteome</keyword>
<dbReference type="AlphaFoldDB" id="A0AAV7HB47"/>
<name>A0AAV7HB47_DENCH</name>
<organism evidence="2 3">
    <name type="scientific">Dendrobium chrysotoxum</name>
    <name type="common">Orchid</name>
    <dbReference type="NCBI Taxonomy" id="161865"/>
    <lineage>
        <taxon>Eukaryota</taxon>
        <taxon>Viridiplantae</taxon>
        <taxon>Streptophyta</taxon>
        <taxon>Embryophyta</taxon>
        <taxon>Tracheophyta</taxon>
        <taxon>Spermatophyta</taxon>
        <taxon>Magnoliopsida</taxon>
        <taxon>Liliopsida</taxon>
        <taxon>Asparagales</taxon>
        <taxon>Orchidaceae</taxon>
        <taxon>Epidendroideae</taxon>
        <taxon>Malaxideae</taxon>
        <taxon>Dendrobiinae</taxon>
        <taxon>Dendrobium</taxon>
    </lineage>
</organism>
<sequence length="69" mass="7874">MQGGMGPEICFQSAMMRDERLLRRQMAGEIWPVMRPDRPARVMIGSSDSPRRIRSATRPVDGSQDTPYH</sequence>
<dbReference type="Proteomes" id="UP000775213">
    <property type="component" value="Unassembled WGS sequence"/>
</dbReference>
<comment type="caution">
    <text evidence="2">The sequence shown here is derived from an EMBL/GenBank/DDBJ whole genome shotgun (WGS) entry which is preliminary data.</text>
</comment>
<accession>A0AAV7HB47</accession>
<proteinExistence type="predicted"/>